<dbReference type="EMBL" id="CAIIXF020000009">
    <property type="protein sequence ID" value="CAH1795451.1"/>
    <property type="molecule type" value="Genomic_DNA"/>
</dbReference>
<dbReference type="InterPro" id="IPR006155">
    <property type="entry name" value="Josephin"/>
</dbReference>
<keyword evidence="5" id="KW-0645">Protease</keyword>
<evidence type="ECO:0000256" key="10">
    <source>
        <dbReference type="ARBA" id="ARBA00077222"/>
    </source>
</evidence>
<keyword evidence="6" id="KW-0833">Ubl conjugation pathway</keyword>
<evidence type="ECO:0000256" key="7">
    <source>
        <dbReference type="ARBA" id="ARBA00022801"/>
    </source>
</evidence>
<dbReference type="FunFam" id="3.90.70.40:FF:000003">
    <property type="entry name" value="josephin-2 isoform X1"/>
    <property type="match status" value="1"/>
</dbReference>
<dbReference type="PRINTS" id="PR01233">
    <property type="entry name" value="JOSEPHIN"/>
</dbReference>
<dbReference type="Proteomes" id="UP000749559">
    <property type="component" value="Unassembled WGS sequence"/>
</dbReference>
<dbReference type="AlphaFoldDB" id="A0A8J1U732"/>
<evidence type="ECO:0000256" key="8">
    <source>
        <dbReference type="ARBA" id="ARBA00058284"/>
    </source>
</evidence>
<keyword evidence="4" id="KW-0963">Cytoplasm</keyword>
<name>A0A8J1U732_OWEFU</name>
<dbReference type="EC" id="3.4.19.12" evidence="3"/>
<protein>
    <recommendedName>
        <fullName evidence="9">Josephin-2</fullName>
        <ecNumber evidence="3">3.4.19.12</ecNumber>
    </recommendedName>
    <alternativeName>
        <fullName evidence="10">Josephin domain-containing protein 2</fullName>
    </alternativeName>
</protein>
<evidence type="ECO:0000256" key="1">
    <source>
        <dbReference type="ARBA" id="ARBA00000707"/>
    </source>
</evidence>
<comment type="subcellular location">
    <subcellularLocation>
        <location evidence="2">Cytoplasm</location>
        <location evidence="2">Cytosol</location>
    </subcellularLocation>
</comment>
<dbReference type="Pfam" id="PF02099">
    <property type="entry name" value="Josephin"/>
    <property type="match status" value="1"/>
</dbReference>
<comment type="caution">
    <text evidence="11">The sequence shown here is derived from an EMBL/GenBank/DDBJ whole genome shotgun (WGS) entry which is preliminary data.</text>
</comment>
<dbReference type="PANTHER" id="PTHR13291:SF0">
    <property type="entry name" value="JOSEPHIN-LIKE PROTEIN"/>
    <property type="match status" value="1"/>
</dbReference>
<evidence type="ECO:0000256" key="3">
    <source>
        <dbReference type="ARBA" id="ARBA00012759"/>
    </source>
</evidence>
<dbReference type="SMART" id="SM01246">
    <property type="entry name" value="Josephin"/>
    <property type="match status" value="1"/>
</dbReference>
<proteinExistence type="predicted"/>
<evidence type="ECO:0000256" key="5">
    <source>
        <dbReference type="ARBA" id="ARBA00022670"/>
    </source>
</evidence>
<sequence length="325" mass="36870">MGTNMTCVKKDPKVAVEDLENVYHEKQVKELCALHTLNNLMQEKIFSKVQLDELCHKLSPENWINPHRSVLGFGNYDINVIMAALQTQGLETIWFDKRKDVNTLRLDNIRGFILNIPTEYKWGFITLPIHRKHWISICQINNKYFNLDSKLDNPEKIGQAKELRAFLTKALGSKDKELFVVITEEVAQGGIWRQERVSNSNSRETIKSTSCSSLKKAQIKLNQSFSADNLKLNSSKTGRIKSGETKSDKMKQHNSDFNIEGQCASTSQTYTTNHHSDEIQKGTSPVSPLASTEIAHSNNVSNEDRAKRGDTQDLVDSDIMVENMV</sequence>
<dbReference type="Gene3D" id="3.90.70.40">
    <property type="match status" value="1"/>
</dbReference>
<reference evidence="11" key="1">
    <citation type="submission" date="2022-03" db="EMBL/GenBank/DDBJ databases">
        <authorList>
            <person name="Martin C."/>
        </authorList>
    </citation>
    <scope>NUCLEOTIDE SEQUENCE</scope>
</reference>
<evidence type="ECO:0000256" key="6">
    <source>
        <dbReference type="ARBA" id="ARBA00022786"/>
    </source>
</evidence>
<evidence type="ECO:0000256" key="2">
    <source>
        <dbReference type="ARBA" id="ARBA00004514"/>
    </source>
</evidence>
<comment type="catalytic activity">
    <reaction evidence="1">
        <text>Thiol-dependent hydrolysis of ester, thioester, amide, peptide and isopeptide bonds formed by the C-terminal Gly of ubiquitin (a 76-residue protein attached to proteins as an intracellular targeting signal).</text>
        <dbReference type="EC" id="3.4.19.12"/>
    </reaction>
</comment>
<accession>A0A8J1U732</accession>
<evidence type="ECO:0000313" key="12">
    <source>
        <dbReference type="Proteomes" id="UP000749559"/>
    </source>
</evidence>
<gene>
    <name evidence="11" type="ORF">OFUS_LOCUS19988</name>
</gene>
<dbReference type="PANTHER" id="PTHR13291">
    <property type="entry name" value="JOSEPHIN 1, 2"/>
    <property type="match status" value="1"/>
</dbReference>
<dbReference type="InterPro" id="IPR040053">
    <property type="entry name" value="JOSD1/2"/>
</dbReference>
<evidence type="ECO:0000313" key="11">
    <source>
        <dbReference type="EMBL" id="CAH1795451.1"/>
    </source>
</evidence>
<dbReference type="GO" id="GO:0006508">
    <property type="term" value="P:proteolysis"/>
    <property type="evidence" value="ECO:0007669"/>
    <property type="project" value="UniProtKB-KW"/>
</dbReference>
<dbReference type="PROSITE" id="PS50957">
    <property type="entry name" value="JOSEPHIN"/>
    <property type="match status" value="1"/>
</dbReference>
<dbReference type="GO" id="GO:0005829">
    <property type="term" value="C:cytosol"/>
    <property type="evidence" value="ECO:0007669"/>
    <property type="project" value="UniProtKB-SubCell"/>
</dbReference>
<evidence type="ECO:0000256" key="9">
    <source>
        <dbReference type="ARBA" id="ARBA00069892"/>
    </source>
</evidence>
<comment type="function">
    <text evidence="8">Cleaves 'Lys-63'-linked poly-ubiquitin chains, and with lesser efficiency 'Lys-48'-linked poly-ubiquitin chains (in vitro). May act as a deubiquitinating enzyme.</text>
</comment>
<dbReference type="OrthoDB" id="422700at2759"/>
<keyword evidence="12" id="KW-1185">Reference proteome</keyword>
<organism evidence="11 12">
    <name type="scientific">Owenia fusiformis</name>
    <name type="common">Polychaete worm</name>
    <dbReference type="NCBI Taxonomy" id="6347"/>
    <lineage>
        <taxon>Eukaryota</taxon>
        <taxon>Metazoa</taxon>
        <taxon>Spiralia</taxon>
        <taxon>Lophotrochozoa</taxon>
        <taxon>Annelida</taxon>
        <taxon>Polychaeta</taxon>
        <taxon>Sedentaria</taxon>
        <taxon>Canalipalpata</taxon>
        <taxon>Sabellida</taxon>
        <taxon>Oweniida</taxon>
        <taxon>Oweniidae</taxon>
        <taxon>Owenia</taxon>
    </lineage>
</organism>
<dbReference type="GO" id="GO:0016579">
    <property type="term" value="P:protein deubiquitination"/>
    <property type="evidence" value="ECO:0007669"/>
    <property type="project" value="InterPro"/>
</dbReference>
<evidence type="ECO:0000256" key="4">
    <source>
        <dbReference type="ARBA" id="ARBA00022490"/>
    </source>
</evidence>
<dbReference type="GO" id="GO:0004843">
    <property type="term" value="F:cysteine-type deubiquitinase activity"/>
    <property type="evidence" value="ECO:0007669"/>
    <property type="project" value="UniProtKB-EC"/>
</dbReference>
<keyword evidence="7" id="KW-0378">Hydrolase</keyword>